<evidence type="ECO:0000313" key="2">
    <source>
        <dbReference type="EMBL" id="MEB3965789.1"/>
    </source>
</evidence>
<comment type="caution">
    <text evidence="2">The sequence shown here is derived from an EMBL/GenBank/DDBJ whole genome shotgun (WGS) entry which is preliminary data.</text>
</comment>
<dbReference type="RefSeq" id="WP_324774373.1">
    <property type="nucleotide sequence ID" value="NZ_BAAATS010000025.1"/>
</dbReference>
<dbReference type="Pfam" id="PF20060">
    <property type="entry name" value="DUF6459"/>
    <property type="match status" value="1"/>
</dbReference>
<evidence type="ECO:0000313" key="3">
    <source>
        <dbReference type="Proteomes" id="UP001352223"/>
    </source>
</evidence>
<gene>
    <name evidence="2" type="ORF">OKJ48_37035</name>
</gene>
<dbReference type="InterPro" id="IPR045596">
    <property type="entry name" value="DUF6459"/>
</dbReference>
<feature type="region of interest" description="Disordered" evidence="1">
    <location>
        <begin position="1"/>
        <end position="34"/>
    </location>
</feature>
<name>A0ABU6CM30_9ACTN</name>
<accession>A0ABU6CM30</accession>
<organism evidence="2 3">
    <name type="scientific">Streptomyces kunmingensis</name>
    <dbReference type="NCBI Taxonomy" id="68225"/>
    <lineage>
        <taxon>Bacteria</taxon>
        <taxon>Bacillati</taxon>
        <taxon>Actinomycetota</taxon>
        <taxon>Actinomycetes</taxon>
        <taxon>Kitasatosporales</taxon>
        <taxon>Streptomycetaceae</taxon>
        <taxon>Streptomyces</taxon>
    </lineage>
</organism>
<sequence>MTRRGPRGTTRPPSRRDSRRPADRRVPPQAPPHPTELFTQRLLLVLSGHRPPHWFARHAADQAYDDLLWLVARRPLGTGGLRPTIHRIGHFEPSTGTYEVFARITSGPRLHALAFRLHLSHDDRWRVTAVELDGRPPRESG</sequence>
<evidence type="ECO:0000256" key="1">
    <source>
        <dbReference type="SAM" id="MobiDB-lite"/>
    </source>
</evidence>
<protein>
    <submittedName>
        <fullName evidence="2">Rv3235 family protein</fullName>
    </submittedName>
</protein>
<reference evidence="2 3" key="1">
    <citation type="submission" date="2022-10" db="EMBL/GenBank/DDBJ databases">
        <authorList>
            <person name="Xie J."/>
            <person name="Shen N."/>
        </authorList>
    </citation>
    <scope>NUCLEOTIDE SEQUENCE [LARGE SCALE GENOMIC DNA]</scope>
    <source>
        <strain evidence="2 3">DSM 41681</strain>
    </source>
</reference>
<dbReference type="Proteomes" id="UP001352223">
    <property type="component" value="Unassembled WGS sequence"/>
</dbReference>
<proteinExistence type="predicted"/>
<dbReference type="EMBL" id="JAOZYB010000337">
    <property type="protein sequence ID" value="MEB3965789.1"/>
    <property type="molecule type" value="Genomic_DNA"/>
</dbReference>
<feature type="compositionally biased region" description="Basic and acidic residues" evidence="1">
    <location>
        <begin position="14"/>
        <end position="26"/>
    </location>
</feature>
<keyword evidence="3" id="KW-1185">Reference proteome</keyword>